<evidence type="ECO:0000313" key="3">
    <source>
        <dbReference type="Proteomes" id="UP001244011"/>
    </source>
</evidence>
<gene>
    <name evidence="2" type="ORF">QBC33DRAFT_173374</name>
</gene>
<dbReference type="RefSeq" id="XP_060288248.1">
    <property type="nucleotide sequence ID" value="XM_060422361.1"/>
</dbReference>
<dbReference type="InterPro" id="IPR012312">
    <property type="entry name" value="Hemerythrin-like"/>
</dbReference>
<dbReference type="PANTHER" id="PTHR35585">
    <property type="entry name" value="HHE DOMAIN PROTEIN (AFU_ORTHOLOGUE AFUA_4G00730)"/>
    <property type="match status" value="1"/>
</dbReference>
<evidence type="ECO:0000313" key="2">
    <source>
        <dbReference type="EMBL" id="KAK1772035.1"/>
    </source>
</evidence>
<dbReference type="Pfam" id="PF01814">
    <property type="entry name" value="Hemerythrin"/>
    <property type="match status" value="1"/>
</dbReference>
<dbReference type="PANTHER" id="PTHR35585:SF1">
    <property type="entry name" value="HHE DOMAIN PROTEIN (AFU_ORTHOLOGUE AFUA_4G00730)"/>
    <property type="match status" value="1"/>
</dbReference>
<name>A0AAJ0FTD3_9PEZI</name>
<dbReference type="GeneID" id="85305548"/>
<dbReference type="AlphaFoldDB" id="A0AAJ0FTD3"/>
<accession>A0AAJ0FTD3</accession>
<evidence type="ECO:0000259" key="1">
    <source>
        <dbReference type="Pfam" id="PF01814"/>
    </source>
</evidence>
<dbReference type="EMBL" id="MU838998">
    <property type="protein sequence ID" value="KAK1772035.1"/>
    <property type="molecule type" value="Genomic_DNA"/>
</dbReference>
<proteinExistence type="predicted"/>
<comment type="caution">
    <text evidence="2">The sequence shown here is derived from an EMBL/GenBank/DDBJ whole genome shotgun (WGS) entry which is preliminary data.</text>
</comment>
<protein>
    <recommendedName>
        <fullName evidence="1">Hemerythrin-like domain-containing protein</fullName>
    </recommendedName>
</protein>
<dbReference type="Proteomes" id="UP001244011">
    <property type="component" value="Unassembled WGS sequence"/>
</dbReference>
<sequence length="176" mass="20325">MASISDIIRGDLERTEATYRQTITARREERDPGEFVGELMRHLIAEEIVITPVLEARLAESEDARDRVRKDYKSIKEKLRRLLDFRPDEESCMSSLRAVWLDMEPHLQEEAAGELVWLQQSLTAEESETLSREYNEIKRLVERRCGHAASSGDVTRTILETPPEDLRPFLVDGDNL</sequence>
<organism evidence="2 3">
    <name type="scientific">Phialemonium atrogriseum</name>
    <dbReference type="NCBI Taxonomy" id="1093897"/>
    <lineage>
        <taxon>Eukaryota</taxon>
        <taxon>Fungi</taxon>
        <taxon>Dikarya</taxon>
        <taxon>Ascomycota</taxon>
        <taxon>Pezizomycotina</taxon>
        <taxon>Sordariomycetes</taxon>
        <taxon>Sordariomycetidae</taxon>
        <taxon>Cephalothecales</taxon>
        <taxon>Cephalothecaceae</taxon>
        <taxon>Phialemonium</taxon>
    </lineage>
</organism>
<keyword evidence="3" id="KW-1185">Reference proteome</keyword>
<feature type="domain" description="Hemerythrin-like" evidence="1">
    <location>
        <begin position="34"/>
        <end position="110"/>
    </location>
</feature>
<reference evidence="2" key="1">
    <citation type="submission" date="2023-06" db="EMBL/GenBank/DDBJ databases">
        <title>Genome-scale phylogeny and comparative genomics of the fungal order Sordariales.</title>
        <authorList>
            <consortium name="Lawrence Berkeley National Laboratory"/>
            <person name="Hensen N."/>
            <person name="Bonometti L."/>
            <person name="Westerberg I."/>
            <person name="Brannstrom I.O."/>
            <person name="Guillou S."/>
            <person name="Cros-Aarteil S."/>
            <person name="Calhoun S."/>
            <person name="Haridas S."/>
            <person name="Kuo A."/>
            <person name="Mondo S."/>
            <person name="Pangilinan J."/>
            <person name="Riley R."/>
            <person name="Labutti K."/>
            <person name="Andreopoulos B."/>
            <person name="Lipzen A."/>
            <person name="Chen C."/>
            <person name="Yanf M."/>
            <person name="Daum C."/>
            <person name="Ng V."/>
            <person name="Clum A."/>
            <person name="Steindorff A."/>
            <person name="Ohm R."/>
            <person name="Martin F."/>
            <person name="Silar P."/>
            <person name="Natvig D."/>
            <person name="Lalanne C."/>
            <person name="Gautier V."/>
            <person name="Ament-Velasquez S.L."/>
            <person name="Kruys A."/>
            <person name="Hutchinson M.I."/>
            <person name="Powell A.J."/>
            <person name="Barry K."/>
            <person name="Miller A.N."/>
            <person name="Grigoriev I.V."/>
            <person name="Debuchy R."/>
            <person name="Gladieux P."/>
            <person name="Thoren M.H."/>
            <person name="Johannesson H."/>
        </authorList>
    </citation>
    <scope>NUCLEOTIDE SEQUENCE</scope>
    <source>
        <strain evidence="2">8032-3</strain>
    </source>
</reference>